<organism evidence="1 2">
    <name type="scientific">Ramlibacter algicola</name>
    <dbReference type="NCBI Taxonomy" id="2795217"/>
    <lineage>
        <taxon>Bacteria</taxon>
        <taxon>Pseudomonadati</taxon>
        <taxon>Pseudomonadota</taxon>
        <taxon>Betaproteobacteria</taxon>
        <taxon>Burkholderiales</taxon>
        <taxon>Comamonadaceae</taxon>
        <taxon>Ramlibacter</taxon>
    </lineage>
</organism>
<proteinExistence type="predicted"/>
<dbReference type="EMBL" id="JAEDAO010000001">
    <property type="protein sequence ID" value="MBK0393696.1"/>
    <property type="molecule type" value="Genomic_DNA"/>
</dbReference>
<dbReference type="RefSeq" id="WP_200788650.1">
    <property type="nucleotide sequence ID" value="NZ_JAEDAO010000001.1"/>
</dbReference>
<name>A0A934Q364_9BURK</name>
<dbReference type="Proteomes" id="UP000617041">
    <property type="component" value="Unassembled WGS sequence"/>
</dbReference>
<protein>
    <recommendedName>
        <fullName evidence="3">Anti-sigma factor</fullName>
    </recommendedName>
</protein>
<sequence length="243" mass="25131">MSWTDQDVTAFADGELEAGRASAFASDLAGDAHLQARVDAVRAQRSRIASAFEGVLREPVPDRLAALLGQPAANPVDRAPERRRRADAANSPRFLPPWATWGGMAASLVLGLAVGSRLAGGGSGDLVAQRDGGLVAAGPLARALETQLAKDAAGPVQVQLTFADKQGRYCRTFTAQRMAGLACREAGSWQVAVLAPRVDATTGGLRQAASVLPGVVLATVDAQAAGGTLDAKAEGDLVQRGWR</sequence>
<evidence type="ECO:0000313" key="2">
    <source>
        <dbReference type="Proteomes" id="UP000617041"/>
    </source>
</evidence>
<accession>A0A934Q364</accession>
<gene>
    <name evidence="1" type="ORF">I8E28_13945</name>
</gene>
<evidence type="ECO:0000313" key="1">
    <source>
        <dbReference type="EMBL" id="MBK0393696.1"/>
    </source>
</evidence>
<comment type="caution">
    <text evidence="1">The sequence shown here is derived from an EMBL/GenBank/DDBJ whole genome shotgun (WGS) entry which is preliminary data.</text>
</comment>
<keyword evidence="2" id="KW-1185">Reference proteome</keyword>
<dbReference type="AlphaFoldDB" id="A0A934Q364"/>
<reference evidence="1" key="1">
    <citation type="submission" date="2020-12" db="EMBL/GenBank/DDBJ databases">
        <title>Ramlibacter sp. nov., isolated from a freshwater alga, Cryptomonas.</title>
        <authorList>
            <person name="Kim H.M."/>
            <person name="Jeon C.O."/>
        </authorList>
    </citation>
    <scope>NUCLEOTIDE SEQUENCE</scope>
    <source>
        <strain evidence="1">CrO1</strain>
    </source>
</reference>
<evidence type="ECO:0008006" key="3">
    <source>
        <dbReference type="Google" id="ProtNLM"/>
    </source>
</evidence>